<keyword evidence="11" id="KW-1185">Reference proteome</keyword>
<keyword evidence="4" id="KW-0813">Transport</keyword>
<protein>
    <submittedName>
        <fullName evidence="10">F0F1 ATP synthase subunit epsilon</fullName>
    </submittedName>
</protein>
<sequence length="143" mass="15560">MLSLRIATPMTVAVDATQVRSVRAEDASGAFGVWPGHADFLTVLGASVLRWRGQGEKVWHYCALRGGVLRVVDGARVEVACREAVVGDDLAALQAVVSEDAARRADEARRARGEQMRLHTRAIRSLMQHLGQNGADPLAEEFR</sequence>
<dbReference type="CDD" id="cd12152">
    <property type="entry name" value="F1-ATPase_delta"/>
    <property type="match status" value="1"/>
</dbReference>
<evidence type="ECO:0000256" key="4">
    <source>
        <dbReference type="ARBA" id="ARBA00022448"/>
    </source>
</evidence>
<keyword evidence="6" id="KW-0406">Ion transport</keyword>
<evidence type="ECO:0000256" key="1">
    <source>
        <dbReference type="ARBA" id="ARBA00003543"/>
    </source>
</evidence>
<dbReference type="Gene3D" id="2.60.15.10">
    <property type="entry name" value="F0F1 ATP synthase delta/epsilon subunit, N-terminal"/>
    <property type="match status" value="1"/>
</dbReference>
<keyword evidence="8" id="KW-0139">CF(1)</keyword>
<reference evidence="10 11" key="1">
    <citation type="submission" date="2021-12" db="EMBL/GenBank/DDBJ databases">
        <title>Sinirhodobacter sp. WL0062 is a bacterium isolated from seawater.</title>
        <authorList>
            <person name="Wang L."/>
            <person name="He W."/>
            <person name="Zhang D.-F."/>
        </authorList>
    </citation>
    <scope>NUCLEOTIDE SEQUENCE [LARGE SCALE GENOMIC DNA]</scope>
    <source>
        <strain evidence="10 11">WL0062</strain>
    </source>
</reference>
<evidence type="ECO:0000313" key="11">
    <source>
        <dbReference type="Proteomes" id="UP001521181"/>
    </source>
</evidence>
<feature type="domain" description="ATP synthase F1 complex delta/epsilon subunit N-terminal" evidence="9">
    <location>
        <begin position="2"/>
        <end position="84"/>
    </location>
</feature>
<keyword evidence="5" id="KW-0375">Hydrogen ion transport</keyword>
<dbReference type="RefSeq" id="WP_233675081.1">
    <property type="nucleotide sequence ID" value="NZ_JAJUOS010000001.1"/>
</dbReference>
<dbReference type="SUPFAM" id="SSF51344">
    <property type="entry name" value="Epsilon subunit of F1F0-ATP synthase N-terminal domain"/>
    <property type="match status" value="1"/>
</dbReference>
<evidence type="ECO:0000259" key="9">
    <source>
        <dbReference type="Pfam" id="PF02823"/>
    </source>
</evidence>
<organism evidence="10 11">
    <name type="scientific">Rhodobacter flavimaris</name>
    <dbReference type="NCBI Taxonomy" id="2907145"/>
    <lineage>
        <taxon>Bacteria</taxon>
        <taxon>Pseudomonadati</taxon>
        <taxon>Pseudomonadota</taxon>
        <taxon>Alphaproteobacteria</taxon>
        <taxon>Rhodobacterales</taxon>
        <taxon>Rhodobacter group</taxon>
        <taxon>Rhodobacter</taxon>
    </lineage>
</organism>
<evidence type="ECO:0000256" key="7">
    <source>
        <dbReference type="ARBA" id="ARBA00023136"/>
    </source>
</evidence>
<proteinExistence type="inferred from homology"/>
<keyword evidence="8" id="KW-0066">ATP synthesis</keyword>
<evidence type="ECO:0000256" key="3">
    <source>
        <dbReference type="ARBA" id="ARBA00005712"/>
    </source>
</evidence>
<evidence type="ECO:0000256" key="5">
    <source>
        <dbReference type="ARBA" id="ARBA00022781"/>
    </source>
</evidence>
<dbReference type="Pfam" id="PF02823">
    <property type="entry name" value="ATP-synt_DE_N"/>
    <property type="match status" value="1"/>
</dbReference>
<evidence type="ECO:0000256" key="6">
    <source>
        <dbReference type="ARBA" id="ARBA00023065"/>
    </source>
</evidence>
<comment type="caution">
    <text evidence="10">The sequence shown here is derived from an EMBL/GenBank/DDBJ whole genome shotgun (WGS) entry which is preliminary data.</text>
</comment>
<dbReference type="InterPro" id="IPR001469">
    <property type="entry name" value="ATP_synth_F1_dsu/esu"/>
</dbReference>
<comment type="similarity">
    <text evidence="3">Belongs to the ATPase epsilon chain family.</text>
</comment>
<evidence type="ECO:0000313" key="10">
    <source>
        <dbReference type="EMBL" id="MCE5972053.1"/>
    </source>
</evidence>
<comment type="subcellular location">
    <subcellularLocation>
        <location evidence="2">Endomembrane system</location>
        <topology evidence="2">Peripheral membrane protein</topology>
    </subcellularLocation>
</comment>
<accession>A0ABS8YRJ2</accession>
<dbReference type="NCBIfam" id="TIGR03166">
    <property type="entry name" value="alt_F1F0_F1_eps"/>
    <property type="match status" value="1"/>
</dbReference>
<dbReference type="NCBIfam" id="NF009981">
    <property type="entry name" value="PRK13447.1"/>
    <property type="match status" value="1"/>
</dbReference>
<dbReference type="Proteomes" id="UP001521181">
    <property type="component" value="Unassembled WGS sequence"/>
</dbReference>
<keyword evidence="7" id="KW-0472">Membrane</keyword>
<dbReference type="InterPro" id="IPR020546">
    <property type="entry name" value="ATP_synth_F1_dsu/esu_N"/>
</dbReference>
<name>A0ABS8YRJ2_9RHOB</name>
<gene>
    <name evidence="10" type="ORF">LZA78_00925</name>
</gene>
<dbReference type="EMBL" id="JAJUOS010000001">
    <property type="protein sequence ID" value="MCE5972053.1"/>
    <property type="molecule type" value="Genomic_DNA"/>
</dbReference>
<dbReference type="InterPro" id="IPR036771">
    <property type="entry name" value="ATPsynth_dsu/esu_N"/>
</dbReference>
<dbReference type="InterPro" id="IPR024037">
    <property type="entry name" value="Alt_ATP_synth_F1_esu"/>
</dbReference>
<comment type="function">
    <text evidence="1">Produces ATP from ADP in the presence of a proton gradient across the membrane.</text>
</comment>
<evidence type="ECO:0000256" key="2">
    <source>
        <dbReference type="ARBA" id="ARBA00004184"/>
    </source>
</evidence>
<evidence type="ECO:0000256" key="8">
    <source>
        <dbReference type="ARBA" id="ARBA00023196"/>
    </source>
</evidence>